<dbReference type="PANTHER" id="PTHR39639:SF1">
    <property type="entry name" value="DUF262 DOMAIN-CONTAINING PROTEIN"/>
    <property type="match status" value="1"/>
</dbReference>
<keyword evidence="4" id="KW-1185">Reference proteome</keyword>
<dbReference type="Proteomes" id="UP000016519">
    <property type="component" value="Unassembled WGS sequence"/>
</dbReference>
<dbReference type="PANTHER" id="PTHR39639">
    <property type="entry name" value="CHROMOSOME 16, WHOLE GENOME SHOTGUN SEQUENCE"/>
    <property type="match status" value="1"/>
</dbReference>
<dbReference type="Pfam" id="PF03235">
    <property type="entry name" value="GmrSD_N"/>
    <property type="match status" value="1"/>
</dbReference>
<dbReference type="InterPro" id="IPR004919">
    <property type="entry name" value="GmrSD_N"/>
</dbReference>
<evidence type="ECO:0000259" key="2">
    <source>
        <dbReference type="Pfam" id="PF03235"/>
    </source>
</evidence>
<dbReference type="AlphaFoldDB" id="U1RC57"/>
<feature type="domain" description="GmrSD restriction endonucleases N-terminal" evidence="2">
    <location>
        <begin position="17"/>
        <end position="207"/>
    </location>
</feature>
<evidence type="ECO:0000313" key="3">
    <source>
        <dbReference type="EMBL" id="ERH31174.1"/>
    </source>
</evidence>
<sequence length="593" mass="68090">MANQVQYRYDSLPVTDIDKISLPKYQRGLVWNKKKKQDFIQTLHEGFPFGTFLVYEDSNDEGVKEYILIDGQQRLSTLKQYLDDKFGYWRDLNSERFLSCLNAVSEIIDVPDFSENVFIDILNKEDCYYELQKIARAKGNYEKASEQMDDLYRICKEIKHEANQYVDTKHLKLPVIVFNGNKSDLPKVFANLNKGGTPLNKYEIWGAAWVTNTINLPRNLDLCDEILDEVKTYYDQKQDSSEFEIIGLSTDELYEQRSINLSELGFALGRVIQKKLPSLGGNTEALANELGFGVLGIATGVHNKELEKLAEEKNFQKINNELPDILQKVKEVCHTLSRVFNPLLLVKKASESSNEYATGLNATYKTLSYFSALWSLKPGTQNYIDTTGNIPKYYLYHALLGIWGGHGDQTLYKYYPGEKTAKSDYLTALDENELFNALITRVNQTEPCINFTGDVKAIVTIHANLTYLAADLHQGEDFELEHIIAKKHIDAAEQNQNSRQIKGGVIGNCMWLPKNLNLRKKDKNLHEVNESDQKKYSYLLEGSRYSTVDDFSQIEKYLKDECYEQLNDFISNREVCIMEDLVDALYKKKSSQE</sequence>
<comment type="caution">
    <text evidence="3">The sequence shown here is derived from an EMBL/GenBank/DDBJ whole genome shotgun (WGS) entry which is preliminary data.</text>
</comment>
<evidence type="ECO:0000256" key="1">
    <source>
        <dbReference type="SAM" id="Coils"/>
    </source>
</evidence>
<dbReference type="PATRIC" id="fig|1321816.3.peg.533"/>
<name>U1RC57_9BIFI</name>
<feature type="coiled-coil region" evidence="1">
    <location>
        <begin position="134"/>
        <end position="161"/>
    </location>
</feature>
<proteinExistence type="predicted"/>
<reference evidence="3 4" key="1">
    <citation type="submission" date="2013-08" db="EMBL/GenBank/DDBJ databases">
        <authorList>
            <person name="Weinstock G."/>
            <person name="Sodergren E."/>
            <person name="Wylie T."/>
            <person name="Fulton L."/>
            <person name="Fulton R."/>
            <person name="Fronick C."/>
            <person name="O'Laughlin M."/>
            <person name="Godfrey J."/>
            <person name="Miner T."/>
            <person name="Herter B."/>
            <person name="Appelbaum E."/>
            <person name="Cordes M."/>
            <person name="Lek S."/>
            <person name="Wollam A."/>
            <person name="Pepin K.H."/>
            <person name="Palsikar V.B."/>
            <person name="Mitreva M."/>
            <person name="Wilson R.K."/>
        </authorList>
    </citation>
    <scope>NUCLEOTIDE SEQUENCE [LARGE SCALE GENOMIC DNA]</scope>
    <source>
        <strain evidence="3 4">F0580</strain>
    </source>
</reference>
<keyword evidence="1" id="KW-0175">Coiled coil</keyword>
<dbReference type="RefSeq" id="WP_021617755.1">
    <property type="nucleotide sequence ID" value="NZ_KE952644.1"/>
</dbReference>
<protein>
    <recommendedName>
        <fullName evidence="2">GmrSD restriction endonucleases N-terminal domain-containing protein</fullName>
    </recommendedName>
</protein>
<evidence type="ECO:0000313" key="4">
    <source>
        <dbReference type="Proteomes" id="UP000016519"/>
    </source>
</evidence>
<dbReference type="HOGENOM" id="CLU_474635_0_0_11"/>
<gene>
    <name evidence="3" type="ORF">HMPREF9244_00616</name>
</gene>
<accession>U1RC57</accession>
<dbReference type="EMBL" id="AWSI01000017">
    <property type="protein sequence ID" value="ERH31174.1"/>
    <property type="molecule type" value="Genomic_DNA"/>
</dbReference>
<organism evidence="3 4">
    <name type="scientific">Alloscardovia omnicolens F0580</name>
    <dbReference type="NCBI Taxonomy" id="1321816"/>
    <lineage>
        <taxon>Bacteria</taxon>
        <taxon>Bacillati</taxon>
        <taxon>Actinomycetota</taxon>
        <taxon>Actinomycetes</taxon>
        <taxon>Bifidobacteriales</taxon>
        <taxon>Bifidobacteriaceae</taxon>
        <taxon>Alloscardovia</taxon>
    </lineage>
</organism>